<accession>A0A0J1HBP3</accession>
<keyword evidence="1" id="KW-0812">Transmembrane</keyword>
<evidence type="ECO:0000313" key="3">
    <source>
        <dbReference type="EMBL" id="KLV09078.1"/>
    </source>
</evidence>
<keyword evidence="1" id="KW-1133">Transmembrane helix</keyword>
<dbReference type="PROSITE" id="PS50887">
    <property type="entry name" value="GGDEF"/>
    <property type="match status" value="1"/>
</dbReference>
<name>A0A0J1HBP3_9GAMM</name>
<dbReference type="EMBL" id="LDOT01000002">
    <property type="protein sequence ID" value="KLV09078.1"/>
    <property type="molecule type" value="Genomic_DNA"/>
</dbReference>
<protein>
    <recommendedName>
        <fullName evidence="2">GGDEF domain-containing protein</fullName>
    </recommendedName>
</protein>
<comment type="caution">
    <text evidence="3">The sequence shown here is derived from an EMBL/GenBank/DDBJ whole genome shotgun (WGS) entry which is preliminary data.</text>
</comment>
<evidence type="ECO:0000259" key="2">
    <source>
        <dbReference type="PROSITE" id="PS50887"/>
    </source>
</evidence>
<dbReference type="InterPro" id="IPR043128">
    <property type="entry name" value="Rev_trsase/Diguanyl_cyclase"/>
</dbReference>
<dbReference type="AlphaFoldDB" id="A0A0J1HBP3"/>
<gene>
    <name evidence="3" type="ORF">ABT56_02440</name>
</gene>
<dbReference type="Gene3D" id="3.30.70.270">
    <property type="match status" value="1"/>
</dbReference>
<feature type="domain" description="GGDEF" evidence="2">
    <location>
        <begin position="229"/>
        <end position="360"/>
    </location>
</feature>
<dbReference type="NCBIfam" id="TIGR00254">
    <property type="entry name" value="GGDEF"/>
    <property type="match status" value="1"/>
</dbReference>
<dbReference type="RefSeq" id="WP_047877239.1">
    <property type="nucleotide sequence ID" value="NZ_LDOT01000002.1"/>
</dbReference>
<dbReference type="Pfam" id="PF00990">
    <property type="entry name" value="GGDEF"/>
    <property type="match status" value="1"/>
</dbReference>
<evidence type="ECO:0000256" key="1">
    <source>
        <dbReference type="SAM" id="Phobius"/>
    </source>
</evidence>
<keyword evidence="1" id="KW-0472">Membrane</keyword>
<dbReference type="PATRIC" id="fig|1195763.3.peg.530"/>
<proteinExistence type="predicted"/>
<dbReference type="OrthoDB" id="5623595at2"/>
<dbReference type="InterPro" id="IPR000160">
    <property type="entry name" value="GGDEF_dom"/>
</dbReference>
<dbReference type="PANTHER" id="PTHR46663:SF2">
    <property type="entry name" value="GGDEF DOMAIN-CONTAINING PROTEIN"/>
    <property type="match status" value="1"/>
</dbReference>
<evidence type="ECO:0000313" key="4">
    <source>
        <dbReference type="Proteomes" id="UP000036097"/>
    </source>
</evidence>
<sequence>MTKKNKTIRLCLIFLIPLLILSILVAVGALKRNSDIINQSQNETAWYVMQLTKEFAEFNYQLKSYQAGSSDHNDVMLQYEILWSRFKTILNNSMIVHLNHHSGVIQEISIQFENLKGMESQLMQRPNGKQITPLLSFSRNNYDELTLFLHHKFRLTNSDLAAAIKATTTMKYLINYMLIIALLLGATLFITLLRESRNLHRLAMYDGLTQIHNRFWLNQKLDELAKANHAFRFYLIDLDEFKNINDTLGHQAGDDLLITIAKRLKKLIPQGCEVARLGGDEFAVIEKLPAEVRQPIDQQILSLLAEPAIYADQPRQISASIGCSEYPKDAKTISTLLQLADFAMYEVKQQGKNGLKIYTPTAPSYRIAEE</sequence>
<dbReference type="Proteomes" id="UP000036097">
    <property type="component" value="Unassembled WGS sequence"/>
</dbReference>
<keyword evidence="4" id="KW-1185">Reference proteome</keyword>
<dbReference type="STRING" id="1195763.ABT56_02440"/>
<dbReference type="CDD" id="cd01949">
    <property type="entry name" value="GGDEF"/>
    <property type="match status" value="1"/>
</dbReference>
<feature type="transmembrane region" description="Helical" evidence="1">
    <location>
        <begin position="173"/>
        <end position="193"/>
    </location>
</feature>
<dbReference type="InterPro" id="IPR052163">
    <property type="entry name" value="DGC-Regulatory_Protein"/>
</dbReference>
<dbReference type="SUPFAM" id="SSF55073">
    <property type="entry name" value="Nucleotide cyclase"/>
    <property type="match status" value="1"/>
</dbReference>
<dbReference type="InterPro" id="IPR029787">
    <property type="entry name" value="Nucleotide_cyclase"/>
</dbReference>
<dbReference type="SMART" id="SM00267">
    <property type="entry name" value="GGDEF"/>
    <property type="match status" value="1"/>
</dbReference>
<organism evidence="3 4">
    <name type="scientific">Photobacterium aquae</name>
    <dbReference type="NCBI Taxonomy" id="1195763"/>
    <lineage>
        <taxon>Bacteria</taxon>
        <taxon>Pseudomonadati</taxon>
        <taxon>Pseudomonadota</taxon>
        <taxon>Gammaproteobacteria</taxon>
        <taxon>Vibrionales</taxon>
        <taxon>Vibrionaceae</taxon>
        <taxon>Photobacterium</taxon>
    </lineage>
</organism>
<dbReference type="PANTHER" id="PTHR46663">
    <property type="entry name" value="DIGUANYLATE CYCLASE DGCT-RELATED"/>
    <property type="match status" value="1"/>
</dbReference>
<reference evidence="3 4" key="1">
    <citation type="submission" date="2015-05" db="EMBL/GenBank/DDBJ databases">
        <title>Photobacterium galathea sp. nov.</title>
        <authorList>
            <person name="Machado H."/>
            <person name="Gram L."/>
        </authorList>
    </citation>
    <scope>NUCLEOTIDE SEQUENCE [LARGE SCALE GENOMIC DNA]</scope>
    <source>
        <strain evidence="3 4">CGMCC 1.12159</strain>
    </source>
</reference>